<dbReference type="PANTHER" id="PTHR46929:SF3">
    <property type="entry name" value="MYB_SANT-LIKE DOMAIN-CONTAINING PROTEIN"/>
    <property type="match status" value="1"/>
</dbReference>
<name>A0A9P3GT90_9APHY</name>
<reference evidence="2 3" key="1">
    <citation type="submission" date="2021-08" db="EMBL/GenBank/DDBJ databases">
        <title>Draft Genome Sequence of Phanerochaete sordida strain YK-624.</title>
        <authorList>
            <person name="Mori T."/>
            <person name="Dohra H."/>
            <person name="Suzuki T."/>
            <person name="Kawagishi H."/>
            <person name="Hirai H."/>
        </authorList>
    </citation>
    <scope>NUCLEOTIDE SEQUENCE [LARGE SCALE GENOMIC DNA]</scope>
    <source>
        <strain evidence="2 3">YK-624</strain>
    </source>
</reference>
<proteinExistence type="predicted"/>
<dbReference type="Proteomes" id="UP000703269">
    <property type="component" value="Unassembled WGS sequence"/>
</dbReference>
<sequence length="320" mass="35540">MPPRAREPHVNWSHRSDNILLKALRKAQDDGLQSDSGWKTTAWEHCIQACASTETDDGGASKNKEACQRRFASVRHLLLLLCPTQTLFLLLIKGDFCIIETLLQQSGFGWNEEKECVEALDDVWDRYIKAHPKASAWRGKKFPYYENMKTLIVDGMANGENAFAPGTRAAEDEQPAAAAEPLHAESSEDEETSSKFDDSEDNALLKLKRAATTSPPFMQSAKKRCRSGPDAVFSIAHAIKGLKESWVDSASTSQLVPSPVRRGGALKKIFAEVNMSDGEVVSMAKMLCGNTDIADTYMAIPSETRRILYIRSELSDYIQH</sequence>
<dbReference type="EMBL" id="BPQB01000216">
    <property type="protein sequence ID" value="GJF00854.1"/>
    <property type="molecule type" value="Genomic_DNA"/>
</dbReference>
<organism evidence="2 3">
    <name type="scientific">Phanerochaete sordida</name>
    <dbReference type="NCBI Taxonomy" id="48140"/>
    <lineage>
        <taxon>Eukaryota</taxon>
        <taxon>Fungi</taxon>
        <taxon>Dikarya</taxon>
        <taxon>Basidiomycota</taxon>
        <taxon>Agaricomycotina</taxon>
        <taxon>Agaricomycetes</taxon>
        <taxon>Polyporales</taxon>
        <taxon>Phanerochaetaceae</taxon>
        <taxon>Phanerochaete</taxon>
    </lineage>
</organism>
<feature type="compositionally biased region" description="Basic and acidic residues" evidence="1">
    <location>
        <begin position="182"/>
        <end position="197"/>
    </location>
</feature>
<keyword evidence="3" id="KW-1185">Reference proteome</keyword>
<protein>
    <submittedName>
        <fullName evidence="2">Myb/SANT-like DNA-binding domain-containing protein</fullName>
    </submittedName>
</protein>
<evidence type="ECO:0000256" key="1">
    <source>
        <dbReference type="SAM" id="MobiDB-lite"/>
    </source>
</evidence>
<evidence type="ECO:0000313" key="3">
    <source>
        <dbReference type="Proteomes" id="UP000703269"/>
    </source>
</evidence>
<feature type="region of interest" description="Disordered" evidence="1">
    <location>
        <begin position="167"/>
        <end position="199"/>
    </location>
</feature>
<dbReference type="AlphaFoldDB" id="A0A9P3GT90"/>
<dbReference type="PANTHER" id="PTHR46929">
    <property type="entry name" value="EXPRESSED PROTEIN"/>
    <property type="match status" value="1"/>
</dbReference>
<dbReference type="OrthoDB" id="2792845at2759"/>
<dbReference type="GO" id="GO:0003677">
    <property type="term" value="F:DNA binding"/>
    <property type="evidence" value="ECO:0007669"/>
    <property type="project" value="UniProtKB-KW"/>
</dbReference>
<evidence type="ECO:0000313" key="2">
    <source>
        <dbReference type="EMBL" id="GJF00854.1"/>
    </source>
</evidence>
<keyword evidence="2" id="KW-0238">DNA-binding</keyword>
<gene>
    <name evidence="2" type="ORF">PsYK624_171560</name>
</gene>
<comment type="caution">
    <text evidence="2">The sequence shown here is derived from an EMBL/GenBank/DDBJ whole genome shotgun (WGS) entry which is preliminary data.</text>
</comment>
<accession>A0A9P3GT90</accession>